<evidence type="ECO:0000313" key="4">
    <source>
        <dbReference type="EMBL" id="MEN8640701.1"/>
    </source>
</evidence>
<comment type="subcellular location">
    <subcellularLocation>
        <location evidence="1">Secreted</location>
    </subcellularLocation>
</comment>
<keyword evidence="2" id="KW-0964">Secreted</keyword>
<dbReference type="PANTHER" id="PTHR38340:SF1">
    <property type="entry name" value="S-LAYER PROTEIN"/>
    <property type="match status" value="1"/>
</dbReference>
<gene>
    <name evidence="4" type="ORF">ABFE88_13705</name>
</gene>
<dbReference type="Pfam" id="PF00353">
    <property type="entry name" value="HemolysinCabind"/>
    <property type="match status" value="17"/>
</dbReference>
<keyword evidence="3" id="KW-0106">Calcium</keyword>
<dbReference type="Proteomes" id="UP001424532">
    <property type="component" value="Unassembled WGS sequence"/>
</dbReference>
<dbReference type="PRINTS" id="PR00313">
    <property type="entry name" value="CABNDNGRPT"/>
</dbReference>
<sequence>MANISLSSSFSFLEDQDWDWQVVEALTNSTTITLRSLDGTRVQTFTGSFSLNAQDEVIGTVTASTYKLNGVTVYTATGLSKDAATLAQMVQTPGDTQQTYAYVLSGNDTLTGSSGNDTLLGYDGNDTLDGRAGADILQGGAGNDTYIIDASDTLAEEANGGIDTVRVDFSNYRLGDNLENLVMLGSANLKAKGNELDNLMTGNAGNNFFDGNAGADTYIGGKGDDGYVIEMVNGNTVEDVIVEKANEGYDFVEIWGGDANLGPVTITLADNLEEADASFSNSGVQINLVGNAVNNLLVGNDAANILDGGLGADTLRGNAGDDTYVVDNAADLVIEAVDEGNDTVQVKTTTVGGTYTLTDNVENATLLNSVAFNLTGNALDNVLTGNAAANVLDGKAGADTLIGGAGNDTYVIDADDTIVEELDEGIDTVRLNFTDYRLGDNLENVVMVAGAGDLRVKGNDLANVITGNEGNNKLDGVEGIDTLIGGKGNDQYVVDLTASNQLEDLIIEKAGEGIDTLTLASIFVNDTVTTLTLDANLEHVDARDTGSLSLNLTGNAAANNIQGNAGNNVLDGKAGADTLTGYAGDDTYVVDNAGDSVVEASGEGTDTANIAIATAGGTYALTANVEIGKLVNSVAFNLTGNDLDNTLLGNAAANRIDGGIGADNMQGGAGNDTYVVDNAGDAISDSAGIDTVESSISYSLGSDLENLTLTGTAALNGTGNALANVITGNSGDNELDGLGGIDTLQGGAGNDTYRVDLGSNNLVIDKVVENLNAGQDLILLRGGNSGLSTAVTIALAANVEQIDAAAATGVKLNLTGNTAANILSGNDVDNILDGGAGADSLVGRDGNDTYVVDNAGDQVVEQADEGTDTVNVAIALANGTYTLGDHVENAKLVNSVAFNLTGNTQANTLTGNAAANRLDGGAGADIMDGGAGNDTYVVDDIDDQIKDSAGVDTVESSLDYTLANGLENLTLTGILAINGTGNAAANILDGSQNSAANVLTGLAGNDTYIVGAGDTVIEGLNGGIDTVRSNVDFQLSANVENLTLLGSADLTGIGNSLANTLIGNSGDNTLVGGLGVDNLQGGAGNDEYWVELSDKNVIVDTVVEAAGQGTQDTLVLVGGNSSLATAVTITLAANLEGLIAEDATGVKLNLRGNAAVNLLVGNDTANLIDGMAGADFMYGLGGDDTYVVDNAGDQVVEQLNEGTDTVNVAIALANGTYTLGDNVENAKLVNSVAFNLTGNTQANTLTGNAAANRLDGGAGADIMDGGAGNDTYVVDDANDQIKDSAGVDTVESSLTYTLADGLENLTLTGSLAINGTGNAAANILDGSQNSAANVLTGLAGNDTYIVGAGDTVIEGLNGGIDTVRSNVNFLLGANVENLTLLGNDNLKGEGNELANRIVGNSGNNNLDGWGGIDTLEGLDGDDSYYVELNSKNALADTVIEKANQGYDGIQVFDGVAGLAAATLTLGANLEWLDVSHTNDGVKLNLVGNALDNYFIGNTSQNVFTGGLGSDVFAFTNANQLGNDAATRDTIKDFKSGVDLIDLTAIGNFQLIDGNADFTGANQVKLVAGVLYGTLDNNADADFQIVLTGVNSLTQGDFTSLT</sequence>
<name>A0ABV0DJR6_9PSED</name>
<dbReference type="SUPFAM" id="SSF51120">
    <property type="entry name" value="beta-Roll"/>
    <property type="match status" value="9"/>
</dbReference>
<evidence type="ECO:0000256" key="2">
    <source>
        <dbReference type="ARBA" id="ARBA00022525"/>
    </source>
</evidence>
<dbReference type="Gene3D" id="2.150.10.10">
    <property type="entry name" value="Serralysin-like metalloprotease, C-terminal"/>
    <property type="match status" value="9"/>
</dbReference>
<reference evidence="4 5" key="1">
    <citation type="submission" date="2024-05" db="EMBL/GenBank/DDBJ databases">
        <title>Sequence of Lycoming College course isolates.</title>
        <authorList>
            <person name="Reigle C.A."/>
            <person name="Newman J.D."/>
        </authorList>
    </citation>
    <scope>NUCLEOTIDE SEQUENCE [LARGE SCALE GENOMIC DNA]</scope>
    <source>
        <strain evidence="4 5">CAR-09</strain>
    </source>
</reference>
<dbReference type="InterPro" id="IPR018511">
    <property type="entry name" value="Hemolysin-typ_Ca-bd_CS"/>
</dbReference>
<dbReference type="EMBL" id="JBDLYL010000012">
    <property type="protein sequence ID" value="MEN8640701.1"/>
    <property type="molecule type" value="Genomic_DNA"/>
</dbReference>
<keyword evidence="5" id="KW-1185">Reference proteome</keyword>
<proteinExistence type="predicted"/>
<comment type="caution">
    <text evidence="4">The sequence shown here is derived from an EMBL/GenBank/DDBJ whole genome shotgun (WGS) entry which is preliminary data.</text>
</comment>
<protein>
    <submittedName>
        <fullName evidence="4">Calcium-binding protein</fullName>
    </submittedName>
</protein>
<dbReference type="RefSeq" id="WP_347150261.1">
    <property type="nucleotide sequence ID" value="NZ_JBDLYL010000012.1"/>
</dbReference>
<organism evidence="4 5">
    <name type="scientific">Pseudomonas sichuanensis</name>
    <dbReference type="NCBI Taxonomy" id="2213015"/>
    <lineage>
        <taxon>Bacteria</taxon>
        <taxon>Pseudomonadati</taxon>
        <taxon>Pseudomonadota</taxon>
        <taxon>Gammaproteobacteria</taxon>
        <taxon>Pseudomonadales</taxon>
        <taxon>Pseudomonadaceae</taxon>
        <taxon>Pseudomonas</taxon>
    </lineage>
</organism>
<evidence type="ECO:0000256" key="3">
    <source>
        <dbReference type="ARBA" id="ARBA00022837"/>
    </source>
</evidence>
<dbReference type="PANTHER" id="PTHR38340">
    <property type="entry name" value="S-LAYER PROTEIN"/>
    <property type="match status" value="1"/>
</dbReference>
<dbReference type="InterPro" id="IPR050557">
    <property type="entry name" value="RTX_toxin/Mannuronan_C5-epim"/>
</dbReference>
<evidence type="ECO:0000256" key="1">
    <source>
        <dbReference type="ARBA" id="ARBA00004613"/>
    </source>
</evidence>
<dbReference type="PROSITE" id="PS00330">
    <property type="entry name" value="HEMOLYSIN_CALCIUM"/>
    <property type="match status" value="1"/>
</dbReference>
<evidence type="ECO:0000313" key="5">
    <source>
        <dbReference type="Proteomes" id="UP001424532"/>
    </source>
</evidence>
<accession>A0ABV0DJR6</accession>
<dbReference type="InterPro" id="IPR001343">
    <property type="entry name" value="Hemolysn_Ca-bd"/>
</dbReference>
<dbReference type="InterPro" id="IPR011049">
    <property type="entry name" value="Serralysin-like_metalloprot_C"/>
</dbReference>